<name>A0A9X2PFK4_9HYPH</name>
<comment type="similarity">
    <text evidence="1">Belongs to the UPF0262 family.</text>
</comment>
<dbReference type="EMBL" id="JANTHZ010000014">
    <property type="protein sequence ID" value="MCS0497786.1"/>
    <property type="molecule type" value="Genomic_DNA"/>
</dbReference>
<comment type="caution">
    <text evidence="3">The sequence shown here is derived from an EMBL/GenBank/DDBJ whole genome shotgun (WGS) entry which is preliminary data.</text>
</comment>
<organism evidence="3 4">
    <name type="scientific">Ancylobacter mangrovi</name>
    <dbReference type="NCBI Taxonomy" id="2972472"/>
    <lineage>
        <taxon>Bacteria</taxon>
        <taxon>Pseudomonadati</taxon>
        <taxon>Pseudomonadota</taxon>
        <taxon>Alphaproteobacteria</taxon>
        <taxon>Hyphomicrobiales</taxon>
        <taxon>Xanthobacteraceae</taxon>
        <taxon>Ancylobacter</taxon>
    </lineage>
</organism>
<dbReference type="AlphaFoldDB" id="A0A9X2PFK4"/>
<proteinExistence type="inferred from homology"/>
<gene>
    <name evidence="3" type="ORF">NVS89_22095</name>
</gene>
<dbReference type="InterPro" id="IPR008321">
    <property type="entry name" value="UCP032146"/>
</dbReference>
<feature type="compositionally biased region" description="Basic and acidic residues" evidence="2">
    <location>
        <begin position="1"/>
        <end position="26"/>
    </location>
</feature>
<evidence type="ECO:0000313" key="3">
    <source>
        <dbReference type="EMBL" id="MCS0497786.1"/>
    </source>
</evidence>
<dbReference type="NCBIfam" id="NF002769">
    <property type="entry name" value="PRK02853.1"/>
    <property type="match status" value="1"/>
</dbReference>
<evidence type="ECO:0000256" key="1">
    <source>
        <dbReference type="HAMAP-Rule" id="MF_00678"/>
    </source>
</evidence>
<reference evidence="3" key="1">
    <citation type="submission" date="2022-08" db="EMBL/GenBank/DDBJ databases">
        <authorList>
            <person name="Li F."/>
        </authorList>
    </citation>
    <scope>NUCLEOTIDE SEQUENCE</scope>
    <source>
        <strain evidence="3">MQZ15Z-1</strain>
    </source>
</reference>
<dbReference type="Proteomes" id="UP001151088">
    <property type="component" value="Unassembled WGS sequence"/>
</dbReference>
<dbReference type="HAMAP" id="MF_00678">
    <property type="entry name" value="UPF0262"/>
    <property type="match status" value="1"/>
</dbReference>
<dbReference type="Pfam" id="PF06793">
    <property type="entry name" value="UPF0262"/>
    <property type="match status" value="1"/>
</dbReference>
<evidence type="ECO:0000256" key="2">
    <source>
        <dbReference type="SAM" id="MobiDB-lite"/>
    </source>
</evidence>
<accession>A0A9X2PFK4</accession>
<sequence>MAQGEDTDRASRRESCDTPDGDDGRAKAAGKTGDAPREAGREADPFPDSRRLSAVTLDADSIGRANRDVEHERAVAIYDLIEENSFSPQGDPMPGPYHLTIALAEGRLMLDITREDGAPVVQHHLSLSPLRRVVKDYFLVCESYYAAIRTATPSQIEAIDMGRRGLHNEASELLRERLKDKVDIDFGTARRLFTLVCALHWKG</sequence>
<feature type="region of interest" description="Disordered" evidence="2">
    <location>
        <begin position="1"/>
        <end position="49"/>
    </location>
</feature>
<protein>
    <recommendedName>
        <fullName evidence="1">UPF0262 protein NVS89_22095</fullName>
    </recommendedName>
</protein>
<keyword evidence="4" id="KW-1185">Reference proteome</keyword>
<feature type="compositionally biased region" description="Basic and acidic residues" evidence="2">
    <location>
        <begin position="34"/>
        <end position="49"/>
    </location>
</feature>
<evidence type="ECO:0000313" key="4">
    <source>
        <dbReference type="Proteomes" id="UP001151088"/>
    </source>
</evidence>